<dbReference type="InterPro" id="IPR001202">
    <property type="entry name" value="WW_dom"/>
</dbReference>
<evidence type="ECO:0000313" key="10">
    <source>
        <dbReference type="RefSeq" id="XP_040493104.1"/>
    </source>
</evidence>
<proteinExistence type="predicted"/>
<dbReference type="PANTHER" id="PTHR23176">
    <property type="entry name" value="RHO/RAC/CDC GTPASE-ACTIVATING PROTEIN"/>
    <property type="match status" value="1"/>
</dbReference>
<dbReference type="Gene3D" id="2.20.70.10">
    <property type="match status" value="1"/>
</dbReference>
<dbReference type="SMART" id="SM00233">
    <property type="entry name" value="PH"/>
    <property type="match status" value="1"/>
</dbReference>
<dbReference type="Pfam" id="PF00620">
    <property type="entry name" value="RhoGAP"/>
    <property type="match status" value="1"/>
</dbReference>
<name>A0A8M1GN48_URSMA</name>
<dbReference type="RefSeq" id="XP_040493104.1">
    <property type="nucleotide sequence ID" value="XM_040637170.1"/>
</dbReference>
<evidence type="ECO:0000256" key="4">
    <source>
        <dbReference type="SAM" id="MobiDB-lite"/>
    </source>
</evidence>
<dbReference type="SMART" id="SM00324">
    <property type="entry name" value="RhoGAP"/>
    <property type="match status" value="1"/>
</dbReference>
<dbReference type="KEGG" id="umr:103656590"/>
<feature type="compositionally biased region" description="Polar residues" evidence="4">
    <location>
        <begin position="1"/>
        <end position="12"/>
    </location>
</feature>
<evidence type="ECO:0000259" key="6">
    <source>
        <dbReference type="PROSITE" id="PS50003"/>
    </source>
</evidence>
<dbReference type="InterPro" id="IPR001849">
    <property type="entry name" value="PH_domain"/>
</dbReference>
<feature type="domain" description="PH" evidence="6">
    <location>
        <begin position="386"/>
        <end position="521"/>
    </location>
</feature>
<evidence type="ECO:0000259" key="7">
    <source>
        <dbReference type="PROSITE" id="PS50020"/>
    </source>
</evidence>
<dbReference type="SUPFAM" id="SSF51045">
    <property type="entry name" value="WW domain"/>
    <property type="match status" value="1"/>
</dbReference>
<dbReference type="InterPro" id="IPR011993">
    <property type="entry name" value="PH-like_dom_sf"/>
</dbReference>
<dbReference type="SUPFAM" id="SSF50729">
    <property type="entry name" value="PH domain-like"/>
    <property type="match status" value="1"/>
</dbReference>
<dbReference type="CDD" id="cd00201">
    <property type="entry name" value="WW"/>
    <property type="match status" value="1"/>
</dbReference>
<keyword evidence="2" id="KW-0343">GTPase activation</keyword>
<feature type="region of interest" description="Disordered" evidence="4">
    <location>
        <begin position="446"/>
        <end position="468"/>
    </location>
</feature>
<dbReference type="GeneID" id="103656590"/>
<dbReference type="Gene3D" id="2.30.30.40">
    <property type="entry name" value="SH3 Domains"/>
    <property type="match status" value="1"/>
</dbReference>
<dbReference type="InterPro" id="IPR050729">
    <property type="entry name" value="Rho-GAP"/>
</dbReference>
<dbReference type="GO" id="GO:0007165">
    <property type="term" value="P:signal transduction"/>
    <property type="evidence" value="ECO:0007669"/>
    <property type="project" value="InterPro"/>
</dbReference>
<dbReference type="PROSITE" id="PS50020">
    <property type="entry name" value="WW_DOMAIN_2"/>
    <property type="match status" value="1"/>
</dbReference>
<dbReference type="FunFam" id="2.30.30.40:FF:000101">
    <property type="entry name" value="Rho GTPase activating protein 9"/>
    <property type="match status" value="1"/>
</dbReference>
<dbReference type="InterPro" id="IPR036020">
    <property type="entry name" value="WW_dom_sf"/>
</dbReference>
<dbReference type="OrthoDB" id="79452at2759"/>
<feature type="region of interest" description="Disordered" evidence="4">
    <location>
        <begin position="87"/>
        <end position="143"/>
    </location>
</feature>
<feature type="compositionally biased region" description="Acidic residues" evidence="4">
    <location>
        <begin position="540"/>
        <end position="555"/>
    </location>
</feature>
<dbReference type="SUPFAM" id="SSF50044">
    <property type="entry name" value="SH3-domain"/>
    <property type="match status" value="1"/>
</dbReference>
<evidence type="ECO:0000313" key="9">
    <source>
        <dbReference type="Proteomes" id="UP000261680"/>
    </source>
</evidence>
<evidence type="ECO:0000256" key="1">
    <source>
        <dbReference type="ARBA" id="ARBA00022443"/>
    </source>
</evidence>
<evidence type="ECO:0000256" key="3">
    <source>
        <dbReference type="PROSITE-ProRule" id="PRU00192"/>
    </source>
</evidence>
<feature type="domain" description="SH3" evidence="5">
    <location>
        <begin position="22"/>
        <end position="88"/>
    </location>
</feature>
<dbReference type="SMART" id="SM00456">
    <property type="entry name" value="WW"/>
    <property type="match status" value="1"/>
</dbReference>
<dbReference type="Pfam" id="PF00169">
    <property type="entry name" value="PH"/>
    <property type="match status" value="1"/>
</dbReference>
<feature type="region of interest" description="Disordered" evidence="4">
    <location>
        <begin position="344"/>
        <end position="382"/>
    </location>
</feature>
<dbReference type="GO" id="GO:0005096">
    <property type="term" value="F:GTPase activator activity"/>
    <property type="evidence" value="ECO:0007669"/>
    <property type="project" value="UniProtKB-KW"/>
</dbReference>
<dbReference type="InterPro" id="IPR008936">
    <property type="entry name" value="Rho_GTPase_activation_prot"/>
</dbReference>
<dbReference type="CDD" id="cd13233">
    <property type="entry name" value="PH_ARHGAP9-like"/>
    <property type="match status" value="1"/>
</dbReference>
<dbReference type="FunFam" id="1.10.555.10:FF:000030">
    <property type="entry name" value="rho GTPase-activating protein 9 isoform X1"/>
    <property type="match status" value="1"/>
</dbReference>
<organism evidence="9 10">
    <name type="scientific">Ursus maritimus</name>
    <name type="common">Polar bear</name>
    <name type="synonym">Thalarctos maritimus</name>
    <dbReference type="NCBI Taxonomy" id="29073"/>
    <lineage>
        <taxon>Eukaryota</taxon>
        <taxon>Metazoa</taxon>
        <taxon>Chordata</taxon>
        <taxon>Craniata</taxon>
        <taxon>Vertebrata</taxon>
        <taxon>Euteleostomi</taxon>
        <taxon>Mammalia</taxon>
        <taxon>Eutheria</taxon>
        <taxon>Laurasiatheria</taxon>
        <taxon>Carnivora</taxon>
        <taxon>Caniformia</taxon>
        <taxon>Ursidae</taxon>
        <taxon>Ursus</taxon>
    </lineage>
</organism>
<feature type="domain" description="Rho-GAP" evidence="8">
    <location>
        <begin position="612"/>
        <end position="819"/>
    </location>
</feature>
<dbReference type="PANTHER" id="PTHR23176:SF103">
    <property type="entry name" value="RHO GTPASE-ACTIVATING PROTEIN 9"/>
    <property type="match status" value="1"/>
</dbReference>
<dbReference type="PROSITE" id="PS50003">
    <property type="entry name" value="PH_DOMAIN"/>
    <property type="match status" value="1"/>
</dbReference>
<keyword evidence="1 3" id="KW-0728">SH3 domain</keyword>
<dbReference type="Gene3D" id="1.10.555.10">
    <property type="entry name" value="Rho GTPase activation protein"/>
    <property type="match status" value="1"/>
</dbReference>
<dbReference type="InterPro" id="IPR000198">
    <property type="entry name" value="RhoGAP_dom"/>
</dbReference>
<dbReference type="PROSITE" id="PS50002">
    <property type="entry name" value="SH3"/>
    <property type="match status" value="1"/>
</dbReference>
<dbReference type="Pfam" id="PF00397">
    <property type="entry name" value="WW"/>
    <property type="match status" value="1"/>
</dbReference>
<protein>
    <submittedName>
        <fullName evidence="10">Rho GTPase-activating protein 9 isoform X1</fullName>
    </submittedName>
</protein>
<feature type="region of interest" description="Disordered" evidence="4">
    <location>
        <begin position="244"/>
        <end position="266"/>
    </location>
</feature>
<gene>
    <name evidence="10" type="primary">ARHGAP9</name>
</gene>
<dbReference type="Gene3D" id="2.30.29.30">
    <property type="entry name" value="Pleckstrin-homology domain (PH domain)/Phosphotyrosine-binding domain (PTB)"/>
    <property type="match status" value="1"/>
</dbReference>
<feature type="compositionally biased region" description="Pro residues" evidence="4">
    <location>
        <begin position="346"/>
        <end position="361"/>
    </location>
</feature>
<keyword evidence="9" id="KW-1185">Reference proteome</keyword>
<dbReference type="PROSITE" id="PS50238">
    <property type="entry name" value="RHOGAP"/>
    <property type="match status" value="1"/>
</dbReference>
<dbReference type="InterPro" id="IPR036028">
    <property type="entry name" value="SH3-like_dom_sf"/>
</dbReference>
<dbReference type="Pfam" id="PF00018">
    <property type="entry name" value="SH3_1"/>
    <property type="match status" value="1"/>
</dbReference>
<feature type="domain" description="WW" evidence="7">
    <location>
        <begin position="221"/>
        <end position="249"/>
    </location>
</feature>
<feature type="compositionally biased region" description="Low complexity" evidence="4">
    <location>
        <begin position="87"/>
        <end position="101"/>
    </location>
</feature>
<dbReference type="FunFam" id="2.20.70.10:FF:000064">
    <property type="entry name" value="rho GTPase-activating protein 9 isoform X2"/>
    <property type="match status" value="1"/>
</dbReference>
<evidence type="ECO:0000259" key="8">
    <source>
        <dbReference type="PROSITE" id="PS50238"/>
    </source>
</evidence>
<dbReference type="Proteomes" id="UP000261680">
    <property type="component" value="Unplaced"/>
</dbReference>
<dbReference type="CDD" id="cd04403">
    <property type="entry name" value="RhoGAP_ARHGAP27_15_12_9"/>
    <property type="match status" value="1"/>
</dbReference>
<evidence type="ECO:0000256" key="2">
    <source>
        <dbReference type="ARBA" id="ARBA00022468"/>
    </source>
</evidence>
<dbReference type="AlphaFoldDB" id="A0A8M1GN48"/>
<accession>A0A8M1GN48</accession>
<dbReference type="SUPFAM" id="SSF48350">
    <property type="entry name" value="GTPase activation domain, GAP"/>
    <property type="match status" value="1"/>
</dbReference>
<evidence type="ECO:0000259" key="5">
    <source>
        <dbReference type="PROSITE" id="PS50002"/>
    </source>
</evidence>
<feature type="region of interest" description="Disordered" evidence="4">
    <location>
        <begin position="531"/>
        <end position="559"/>
    </location>
</feature>
<dbReference type="CTD" id="64333"/>
<feature type="region of interest" description="Disordered" evidence="4">
    <location>
        <begin position="1"/>
        <end position="21"/>
    </location>
</feature>
<sequence length="820" mass="90746">MLSGRWWSSTRGSLGLGPQNPSRGSQLCALYAFTYTGTDGRQVSLAEGDRFLLLRKTNSDWWLARRLGAPPTSRPIFVPAAYMTEESIPSRSPSTISPSQSLWTPGPELCHGSPEELHVSQEPPGGTQTTSRQPPPLPPKMCRSVSVTNLRPTLPKPFQEGASGRSLSQEDLLPEANANTARPQPLMSEHPVYCNLVDLRRCPRSPPPSPACPPLQRLDSWEQHLDPNSGRCFYIHSLTGSKSWKPPRRTRMREMNPGSMEGTQTLHRDNGVLQPQAKGSESDTATPELLGPQVRFLPPPEHMQEKPSFYYSLLCKMFISYPSHTLPLTHIRTPLPPIAGTLKLTFPPPVSPTPPPPPAPQLHPSDQPSALQPSRPLPQVLDDPHEVEKSGLLNVTKIAQGGRKLRKNWSPSWVVLAGNSLVFYREPPPAAPSSIWAPGWEGGNEGNSAVASVSPDCQGPAGSRPESSVDLRGAALAQGRRLSSRRNVLHIRTVPGHEFLLQSDQETELRAWHRALRAVIERLDRENPLELRLSGSGPAELEELSGGEDDEEESEPVSKPLLRIGGLRSSSRCPEGTEQNRVRNKLKRLIAKRPPLQSLQERGLLRDQVFGCQLESLCQREGDTVPSFVRLCIAAVDKRGLDVDGIYRVSGNLAVVQKLRFLVDRERAVTSDGRYVFPEQPGQEGRLDLDSAEWDDIHVVTGALKLFLRELPQPLVPPSLLPHFRAALALSESEQRLSQIRELIGSMPKPNRDTLQYLLEHLCRVIAHSDKNRMTPHNLGIVFGPTLFRPEQETSDPAAHALYPGQLVQLMLTDFTSLFP</sequence>
<reference evidence="10" key="1">
    <citation type="submission" date="2025-08" db="UniProtKB">
        <authorList>
            <consortium name="RefSeq"/>
        </authorList>
    </citation>
    <scope>IDENTIFICATION</scope>
    <source>
        <tissue evidence="10">Whole blood</tissue>
    </source>
</reference>
<dbReference type="InterPro" id="IPR001452">
    <property type="entry name" value="SH3_domain"/>
</dbReference>
<feature type="region of interest" description="Disordered" evidence="4">
    <location>
        <begin position="151"/>
        <end position="170"/>
    </location>
</feature>
<dbReference type="GO" id="GO:0005737">
    <property type="term" value="C:cytoplasm"/>
    <property type="evidence" value="ECO:0007669"/>
    <property type="project" value="TreeGrafter"/>
</dbReference>